<dbReference type="AlphaFoldDB" id="A0A0M3K4J7"/>
<dbReference type="EMBL" id="UYRR01032232">
    <property type="protein sequence ID" value="VDK54730.1"/>
    <property type="molecule type" value="Genomic_DNA"/>
</dbReference>
<gene>
    <name evidence="1" type="ORF">ASIM_LOCUS15295</name>
</gene>
<evidence type="ECO:0000313" key="2">
    <source>
        <dbReference type="Proteomes" id="UP000267096"/>
    </source>
</evidence>
<organism evidence="3">
    <name type="scientific">Anisakis simplex</name>
    <name type="common">Herring worm</name>
    <dbReference type="NCBI Taxonomy" id="6269"/>
    <lineage>
        <taxon>Eukaryota</taxon>
        <taxon>Metazoa</taxon>
        <taxon>Ecdysozoa</taxon>
        <taxon>Nematoda</taxon>
        <taxon>Chromadorea</taxon>
        <taxon>Rhabditida</taxon>
        <taxon>Spirurina</taxon>
        <taxon>Ascaridomorpha</taxon>
        <taxon>Ascaridoidea</taxon>
        <taxon>Anisakidae</taxon>
        <taxon>Anisakis</taxon>
        <taxon>Anisakis simplex complex</taxon>
    </lineage>
</organism>
<sequence>MAEQCCTQAEGRTPKAGLILRTTIPVDMNGTKPDQGIQMDKIGVYQTTAFDGQSNAKPHNPQAASERAVARRFFLNLNETLKARLRKKITS</sequence>
<reference evidence="3" key="1">
    <citation type="submission" date="2017-02" db="UniProtKB">
        <authorList>
            <consortium name="WormBaseParasite"/>
        </authorList>
    </citation>
    <scope>IDENTIFICATION</scope>
</reference>
<dbReference type="Proteomes" id="UP000267096">
    <property type="component" value="Unassembled WGS sequence"/>
</dbReference>
<name>A0A0M3K4J7_ANISI</name>
<reference evidence="1 2" key="2">
    <citation type="submission" date="2018-11" db="EMBL/GenBank/DDBJ databases">
        <authorList>
            <consortium name="Pathogen Informatics"/>
        </authorList>
    </citation>
    <scope>NUCLEOTIDE SEQUENCE [LARGE SCALE GENOMIC DNA]</scope>
</reference>
<keyword evidence="2" id="KW-1185">Reference proteome</keyword>
<dbReference type="WBParaSite" id="ASIM_0001588801-mRNA-1">
    <property type="protein sequence ID" value="ASIM_0001588801-mRNA-1"/>
    <property type="gene ID" value="ASIM_0001588801"/>
</dbReference>
<accession>A0A0M3K4J7</accession>
<evidence type="ECO:0000313" key="1">
    <source>
        <dbReference type="EMBL" id="VDK54730.1"/>
    </source>
</evidence>
<evidence type="ECO:0000313" key="3">
    <source>
        <dbReference type="WBParaSite" id="ASIM_0001588801-mRNA-1"/>
    </source>
</evidence>
<proteinExistence type="predicted"/>
<protein>
    <submittedName>
        <fullName evidence="3">Transposase</fullName>
    </submittedName>
</protein>